<keyword evidence="3" id="KW-1185">Reference proteome</keyword>
<dbReference type="Proteomes" id="UP001437256">
    <property type="component" value="Unassembled WGS sequence"/>
</dbReference>
<evidence type="ECO:0008006" key="4">
    <source>
        <dbReference type="Google" id="ProtNLM"/>
    </source>
</evidence>
<proteinExistence type="predicted"/>
<evidence type="ECO:0000313" key="2">
    <source>
        <dbReference type="EMBL" id="KAL0056636.1"/>
    </source>
</evidence>
<reference evidence="2 3" key="1">
    <citation type="submission" date="2024-05" db="EMBL/GenBank/DDBJ databases">
        <title>A draft genome resource for the thread blight pathogen Marasmius tenuissimus strain MS-2.</title>
        <authorList>
            <person name="Yulfo-Soto G.E."/>
            <person name="Baruah I.K."/>
            <person name="Amoako-Attah I."/>
            <person name="Bukari Y."/>
            <person name="Meinhardt L.W."/>
            <person name="Bailey B.A."/>
            <person name="Cohen S.P."/>
        </authorList>
    </citation>
    <scope>NUCLEOTIDE SEQUENCE [LARGE SCALE GENOMIC DNA]</scope>
    <source>
        <strain evidence="2 3">MS-2</strain>
    </source>
</reference>
<evidence type="ECO:0000256" key="1">
    <source>
        <dbReference type="SAM" id="MobiDB-lite"/>
    </source>
</evidence>
<evidence type="ECO:0000313" key="3">
    <source>
        <dbReference type="Proteomes" id="UP001437256"/>
    </source>
</evidence>
<comment type="caution">
    <text evidence="2">The sequence shown here is derived from an EMBL/GenBank/DDBJ whole genome shotgun (WGS) entry which is preliminary data.</text>
</comment>
<feature type="non-terminal residue" evidence="2">
    <location>
        <position position="1"/>
    </location>
</feature>
<feature type="region of interest" description="Disordered" evidence="1">
    <location>
        <begin position="301"/>
        <end position="339"/>
    </location>
</feature>
<sequence length="339" mass="38471">KPLPTDLSEWPSLDNNPKPTYQEYNPHHWMTQISPEEPDMLNFKGPAQMGPLPYVLIADNILILNMKADKVNQIRMSVGTGKEIFFVTPIGSSYTSNKANLETKGPAYKKAMKNPRSQNEDNQSPYSHPWFMLGQGFGPDTLHLGYITGPDDMILRIICFEDLDNHEPWTYINFKLGDITQEEAPKVLTAIKSAVVINCSFRNFVIRNYPDYNPNASLEQRQGWILEALMEHPLTEGRGRQKVMIDLLRKTKVIYDYFPLEEYTGVLACVWCKATTHVSAKCPLLDYPGWIGPMREELEQMGVLKTKKGGPKLKGPTSKEGSSKAKPFSGEKKSLKRKF</sequence>
<name>A0ABR2Z5A6_9AGAR</name>
<feature type="region of interest" description="Disordered" evidence="1">
    <location>
        <begin position="1"/>
        <end position="21"/>
    </location>
</feature>
<protein>
    <recommendedName>
        <fullName evidence="4">DUF4283 domain-containing protein</fullName>
    </recommendedName>
</protein>
<gene>
    <name evidence="2" type="ORF">AAF712_016758</name>
</gene>
<accession>A0ABR2Z5A6</accession>
<dbReference type="EMBL" id="JBBXMP010001156">
    <property type="protein sequence ID" value="KAL0056636.1"/>
    <property type="molecule type" value="Genomic_DNA"/>
</dbReference>
<organism evidence="2 3">
    <name type="scientific">Marasmius tenuissimus</name>
    <dbReference type="NCBI Taxonomy" id="585030"/>
    <lineage>
        <taxon>Eukaryota</taxon>
        <taxon>Fungi</taxon>
        <taxon>Dikarya</taxon>
        <taxon>Basidiomycota</taxon>
        <taxon>Agaricomycotina</taxon>
        <taxon>Agaricomycetes</taxon>
        <taxon>Agaricomycetidae</taxon>
        <taxon>Agaricales</taxon>
        <taxon>Marasmiineae</taxon>
        <taxon>Marasmiaceae</taxon>
        <taxon>Marasmius</taxon>
    </lineage>
</organism>